<dbReference type="Proteomes" id="UP001180487">
    <property type="component" value="Unassembled WGS sequence"/>
</dbReference>
<keyword evidence="1" id="KW-0732">Signal</keyword>
<gene>
    <name evidence="2" type="ORF">J2X19_002871</name>
</gene>
<protein>
    <submittedName>
        <fullName evidence="2">Nucleic acid-binding Zn-ribbon protein</fullName>
    </submittedName>
</protein>
<reference evidence="2 3" key="1">
    <citation type="submission" date="2023-07" db="EMBL/GenBank/DDBJ databases">
        <title>Sorghum-associated microbial communities from plants grown in Nebraska, USA.</title>
        <authorList>
            <person name="Schachtman D."/>
        </authorList>
    </citation>
    <scope>NUCLEOTIDE SEQUENCE [LARGE SCALE GENOMIC DNA]</scope>
    <source>
        <strain evidence="2 3">BE313</strain>
    </source>
</reference>
<evidence type="ECO:0000256" key="1">
    <source>
        <dbReference type="SAM" id="SignalP"/>
    </source>
</evidence>
<organism evidence="2 3">
    <name type="scientific">Rhodoferax ferrireducens</name>
    <dbReference type="NCBI Taxonomy" id="192843"/>
    <lineage>
        <taxon>Bacteria</taxon>
        <taxon>Pseudomonadati</taxon>
        <taxon>Pseudomonadota</taxon>
        <taxon>Betaproteobacteria</taxon>
        <taxon>Burkholderiales</taxon>
        <taxon>Comamonadaceae</taxon>
        <taxon>Rhodoferax</taxon>
    </lineage>
</organism>
<dbReference type="EMBL" id="JAVDXT010000002">
    <property type="protein sequence ID" value="MDR7378192.1"/>
    <property type="molecule type" value="Genomic_DNA"/>
</dbReference>
<comment type="caution">
    <text evidence="2">The sequence shown here is derived from an EMBL/GenBank/DDBJ whole genome shotgun (WGS) entry which is preliminary data.</text>
</comment>
<evidence type="ECO:0000313" key="3">
    <source>
        <dbReference type="Proteomes" id="UP001180487"/>
    </source>
</evidence>
<dbReference type="RefSeq" id="WP_310374120.1">
    <property type="nucleotide sequence ID" value="NZ_JAVDXT010000002.1"/>
</dbReference>
<accession>A0ABU2CA28</accession>
<feature type="signal peptide" evidence="1">
    <location>
        <begin position="1"/>
        <end position="21"/>
    </location>
</feature>
<name>A0ABU2CA28_9BURK</name>
<keyword evidence="3" id="KW-1185">Reference proteome</keyword>
<proteinExistence type="predicted"/>
<feature type="chain" id="PRO_5047139990" evidence="1">
    <location>
        <begin position="22"/>
        <end position="154"/>
    </location>
</feature>
<evidence type="ECO:0000313" key="2">
    <source>
        <dbReference type="EMBL" id="MDR7378192.1"/>
    </source>
</evidence>
<sequence>MLKLPFLVTVSLLFSLGTIHAQTSKAPKLSTRDEYRACQKEDDELKKKRSLLTDESETHSANLKRIQDEMQAHVATQAMVNASDEAAVVAFNEKIQALNTQVGTSNKEAERLNQEQHRFNAWTAALNQRCAGMVVSYADHEAIRRERAETGKKK</sequence>